<feature type="region of interest" description="Disordered" evidence="1">
    <location>
        <begin position="68"/>
        <end position="89"/>
    </location>
</feature>
<feature type="domain" description="DUF1707" evidence="2">
    <location>
        <begin position="10"/>
        <end position="62"/>
    </location>
</feature>
<name>A0A3M0GCB6_9ACTN</name>
<dbReference type="InterPro" id="IPR012551">
    <property type="entry name" value="DUF1707_SHOCT-like"/>
</dbReference>
<protein>
    <submittedName>
        <fullName evidence="3">DUF1707 and DUF2154 domain-containing protein</fullName>
    </submittedName>
</protein>
<dbReference type="EMBL" id="REFW01000001">
    <property type="protein sequence ID" value="RMB61998.1"/>
    <property type="molecule type" value="Genomic_DNA"/>
</dbReference>
<dbReference type="OrthoDB" id="3636235at2"/>
<evidence type="ECO:0000256" key="1">
    <source>
        <dbReference type="SAM" id="MobiDB-lite"/>
    </source>
</evidence>
<evidence type="ECO:0000313" key="4">
    <source>
        <dbReference type="Proteomes" id="UP000275256"/>
    </source>
</evidence>
<organism evidence="3 4">
    <name type="scientific">Tessaracoccus antarcticus</name>
    <dbReference type="NCBI Taxonomy" id="2479848"/>
    <lineage>
        <taxon>Bacteria</taxon>
        <taxon>Bacillati</taxon>
        <taxon>Actinomycetota</taxon>
        <taxon>Actinomycetes</taxon>
        <taxon>Propionibacteriales</taxon>
        <taxon>Propionibacteriaceae</taxon>
        <taxon>Tessaracoccus</taxon>
    </lineage>
</organism>
<gene>
    <name evidence="3" type="ORF">EAX62_05265</name>
</gene>
<reference evidence="3 4" key="1">
    <citation type="submission" date="2018-10" db="EMBL/GenBank/DDBJ databases">
        <title>Tessaracoccus antarcticuss sp. nov., isolated from sediment.</title>
        <authorList>
            <person name="Zhou L.Y."/>
            <person name="Du Z.J."/>
        </authorList>
    </citation>
    <scope>NUCLEOTIDE SEQUENCE [LARGE SCALE GENOMIC DNA]</scope>
    <source>
        <strain evidence="3 4">JDX10</strain>
    </source>
</reference>
<comment type="caution">
    <text evidence="3">The sequence shown here is derived from an EMBL/GenBank/DDBJ whole genome shotgun (WGS) entry which is preliminary data.</text>
</comment>
<keyword evidence="4" id="KW-1185">Reference proteome</keyword>
<evidence type="ECO:0000259" key="2">
    <source>
        <dbReference type="Pfam" id="PF08044"/>
    </source>
</evidence>
<sequence length="201" mass="21972">MSDMVPRKRLRAGDADRDAVLEVLQRAHGEGRLSIEELGERQDRALEARYTDQFDELVEDLPEGHELAAGSASRVAPRPTSLPATGPAERTSFSIMSGRDVVIEPGTRHYLNFAWWGGDNIDLTQAMGPGVVVTLELHAIMAGHDIYVPEGVRVMDDSLAIMAGNDVDRQAQGDGSNGTVILKGFLWWAGHSVKLRGSRDR</sequence>
<dbReference type="PANTHER" id="PTHR40763:SF5">
    <property type="entry name" value="MEMBRANE PROTEIN"/>
    <property type="match status" value="1"/>
</dbReference>
<dbReference type="AlphaFoldDB" id="A0A3M0GCB6"/>
<dbReference type="RefSeq" id="WP_121900546.1">
    <property type="nucleotide sequence ID" value="NZ_REFW01000001.1"/>
</dbReference>
<dbReference type="Proteomes" id="UP000275256">
    <property type="component" value="Unassembled WGS sequence"/>
</dbReference>
<proteinExistence type="predicted"/>
<dbReference type="Pfam" id="PF08044">
    <property type="entry name" value="DUF1707"/>
    <property type="match status" value="1"/>
</dbReference>
<accession>A0A3M0GCB6</accession>
<dbReference type="PANTHER" id="PTHR40763">
    <property type="entry name" value="MEMBRANE PROTEIN-RELATED"/>
    <property type="match status" value="1"/>
</dbReference>
<evidence type="ECO:0000313" key="3">
    <source>
        <dbReference type="EMBL" id="RMB61998.1"/>
    </source>
</evidence>